<proteinExistence type="inferred from homology"/>
<dbReference type="InterPro" id="IPR001279">
    <property type="entry name" value="Metallo-B-lactamas"/>
</dbReference>
<dbReference type="SMART" id="SM01027">
    <property type="entry name" value="Beta-Casp"/>
    <property type="match status" value="1"/>
</dbReference>
<dbReference type="Pfam" id="PF16661">
    <property type="entry name" value="Lactamase_B_6"/>
    <property type="match status" value="1"/>
</dbReference>
<comment type="caution">
    <text evidence="7">The sequence shown here is derived from an EMBL/GenBank/DDBJ whole genome shotgun (WGS) entry which is preliminary data.</text>
</comment>
<keyword evidence="4" id="KW-0963">Cytoplasm</keyword>
<dbReference type="PANTHER" id="PTHR46094:SF1">
    <property type="entry name" value="INTEGRATOR COMPLEX SUBUNIT 9"/>
    <property type="match status" value="1"/>
</dbReference>
<gene>
    <name evidence="7" type="ORF">QYM36_003898</name>
</gene>
<dbReference type="AlphaFoldDB" id="A0AA88IGY9"/>
<keyword evidence="5" id="KW-0539">Nucleus</keyword>
<evidence type="ECO:0000256" key="3">
    <source>
        <dbReference type="ARBA" id="ARBA00006861"/>
    </source>
</evidence>
<dbReference type="InterPro" id="IPR027074">
    <property type="entry name" value="Integrator_9su"/>
</dbReference>
<dbReference type="Proteomes" id="UP001187531">
    <property type="component" value="Unassembled WGS sequence"/>
</dbReference>
<feature type="domain" description="Beta-Casp" evidence="6">
    <location>
        <begin position="301"/>
        <end position="430"/>
    </location>
</feature>
<reference evidence="7" key="1">
    <citation type="submission" date="2023-07" db="EMBL/GenBank/DDBJ databases">
        <title>Chromosome-level genome assembly of Artemia franciscana.</title>
        <authorList>
            <person name="Jo E."/>
        </authorList>
    </citation>
    <scope>NUCLEOTIDE SEQUENCE</scope>
    <source>
        <tissue evidence="7">Whole body</tissue>
    </source>
</reference>
<dbReference type="Gene3D" id="3.60.15.10">
    <property type="entry name" value="Ribonuclease Z/Hydroxyacylglutathione hydrolase-like"/>
    <property type="match status" value="1"/>
</dbReference>
<dbReference type="GO" id="GO:0032039">
    <property type="term" value="C:integrator complex"/>
    <property type="evidence" value="ECO:0007669"/>
    <property type="project" value="InterPro"/>
</dbReference>
<dbReference type="InterPro" id="IPR022712">
    <property type="entry name" value="Beta_Casp"/>
</dbReference>
<keyword evidence="8" id="KW-1185">Reference proteome</keyword>
<comment type="similarity">
    <text evidence="3">Belongs to the metallo-beta-lactamase superfamily. RNA-metabolizing metallo-beta-lactamase-like family. INTS9 subfamily.</text>
</comment>
<evidence type="ECO:0000259" key="6">
    <source>
        <dbReference type="SMART" id="SM01027"/>
    </source>
</evidence>
<dbReference type="InterPro" id="IPR036866">
    <property type="entry name" value="RibonucZ/Hydroxyglut_hydro"/>
</dbReference>
<name>A0AA88IGY9_ARTSF</name>
<organism evidence="7 8">
    <name type="scientific">Artemia franciscana</name>
    <name type="common">Brine shrimp</name>
    <name type="synonym">Artemia sanfranciscana</name>
    <dbReference type="NCBI Taxonomy" id="6661"/>
    <lineage>
        <taxon>Eukaryota</taxon>
        <taxon>Metazoa</taxon>
        <taxon>Ecdysozoa</taxon>
        <taxon>Arthropoda</taxon>
        <taxon>Crustacea</taxon>
        <taxon>Branchiopoda</taxon>
        <taxon>Anostraca</taxon>
        <taxon>Artemiidae</taxon>
        <taxon>Artemia</taxon>
    </lineage>
</organism>
<evidence type="ECO:0000256" key="4">
    <source>
        <dbReference type="ARBA" id="ARBA00022490"/>
    </source>
</evidence>
<dbReference type="GO" id="GO:0005737">
    <property type="term" value="C:cytoplasm"/>
    <property type="evidence" value="ECO:0007669"/>
    <property type="project" value="UniProtKB-SubCell"/>
</dbReference>
<dbReference type="PANTHER" id="PTHR46094">
    <property type="entry name" value="INTEGRATOR COMPLEX SUBUNIT 9"/>
    <property type="match status" value="1"/>
</dbReference>
<evidence type="ECO:0000256" key="5">
    <source>
        <dbReference type="ARBA" id="ARBA00023242"/>
    </source>
</evidence>
<sequence>MKLFSISPSPYRPCFLLKIQGITIMLDCPLDVSAGLNFIPLHLIPPESDSSTPWCGQDGTEHHELREIQGRVFVDGVMEFGLPLDTLVPYSEIDVILISNYQNILALPYITEETGFSGCIFATEPTIQIGRLYMEELLSHVQRSPKLSNPQEWKKLISLPSPLSSTVRPQLWVKLFTRKKMNLSLGRIQSVGYNQKLEIYGSIRISPVSSGYAIGSANWIVSTESSKVVYVSTTSTLTTHPRAIDQSSLKNADCLILGGNNQTSTTIPDSNIMLGEVFMNAVVTLKSGGNVLFPVYSAGLVYDLFEFMSTHLDNQGLSQIPLYFISGVAESSLAYSNIFAEWLSASKQKRVYLPEEPFPHAFLVKNNRLKHFKSICDENFTSEYRQPCVVFTGHPSLRFGDVVQFITTWKSNPLNAIIFTEPEFNHLDALAPYFPLAMKVLRFPIDTSLSPLQSVKLVRDSKPGTVVAFDELVKSGINFDPDIRLKSMKRLDVLEVPLDTSAEHLLIDSTMAKKIQLKKLREQFMCSITGQLDLKDNNFILKTRSFQLKQKI</sequence>
<evidence type="ECO:0000256" key="1">
    <source>
        <dbReference type="ARBA" id="ARBA00004123"/>
    </source>
</evidence>
<dbReference type="Pfam" id="PF10996">
    <property type="entry name" value="Beta-Casp"/>
    <property type="match status" value="1"/>
</dbReference>
<dbReference type="SUPFAM" id="SSF56281">
    <property type="entry name" value="Metallo-hydrolase/oxidoreductase"/>
    <property type="match status" value="1"/>
</dbReference>
<evidence type="ECO:0000313" key="8">
    <source>
        <dbReference type="Proteomes" id="UP001187531"/>
    </source>
</evidence>
<comment type="subcellular location">
    <subcellularLocation>
        <location evidence="2">Cytoplasm</location>
    </subcellularLocation>
    <subcellularLocation>
        <location evidence="1">Nucleus</location>
    </subcellularLocation>
</comment>
<evidence type="ECO:0000256" key="2">
    <source>
        <dbReference type="ARBA" id="ARBA00004496"/>
    </source>
</evidence>
<protein>
    <recommendedName>
        <fullName evidence="6">Beta-Casp domain-containing protein</fullName>
    </recommendedName>
</protein>
<accession>A0AA88IGY9</accession>
<dbReference type="EMBL" id="JAVRJZ010000006">
    <property type="protein sequence ID" value="KAK2721732.1"/>
    <property type="molecule type" value="Genomic_DNA"/>
</dbReference>
<dbReference type="GO" id="GO:0034472">
    <property type="term" value="P:snRNA 3'-end processing"/>
    <property type="evidence" value="ECO:0007669"/>
    <property type="project" value="TreeGrafter"/>
</dbReference>
<evidence type="ECO:0000313" key="7">
    <source>
        <dbReference type="EMBL" id="KAK2721732.1"/>
    </source>
</evidence>
<dbReference type="Gene3D" id="3.40.50.10890">
    <property type="match status" value="1"/>
</dbReference>